<evidence type="ECO:0000256" key="2">
    <source>
        <dbReference type="SAM" id="MobiDB-lite"/>
    </source>
</evidence>
<evidence type="ECO:0000313" key="3">
    <source>
        <dbReference type="EMBL" id="KXZ48139.1"/>
    </source>
</evidence>
<keyword evidence="1" id="KW-0175">Coiled coil</keyword>
<evidence type="ECO:0000256" key="1">
    <source>
        <dbReference type="SAM" id="Coils"/>
    </source>
</evidence>
<dbReference type="OrthoDB" id="532880at2759"/>
<keyword evidence="4" id="KW-1185">Reference proteome</keyword>
<dbReference type="EMBL" id="LSYV01000031">
    <property type="protein sequence ID" value="KXZ48139.1"/>
    <property type="molecule type" value="Genomic_DNA"/>
</dbReference>
<proteinExistence type="predicted"/>
<organism evidence="3 4">
    <name type="scientific">Gonium pectorale</name>
    <name type="common">Green alga</name>
    <dbReference type="NCBI Taxonomy" id="33097"/>
    <lineage>
        <taxon>Eukaryota</taxon>
        <taxon>Viridiplantae</taxon>
        <taxon>Chlorophyta</taxon>
        <taxon>core chlorophytes</taxon>
        <taxon>Chlorophyceae</taxon>
        <taxon>CS clade</taxon>
        <taxon>Chlamydomonadales</taxon>
        <taxon>Volvocaceae</taxon>
        <taxon>Gonium</taxon>
    </lineage>
</organism>
<dbReference type="STRING" id="33097.A0A150GE76"/>
<dbReference type="AlphaFoldDB" id="A0A150GE76"/>
<dbReference type="Proteomes" id="UP000075714">
    <property type="component" value="Unassembled WGS sequence"/>
</dbReference>
<comment type="caution">
    <text evidence="3">The sequence shown here is derived from an EMBL/GenBank/DDBJ whole genome shotgun (WGS) entry which is preliminary data.</text>
</comment>
<gene>
    <name evidence="3" type="ORF">GPECTOR_30g235</name>
</gene>
<feature type="compositionally biased region" description="Polar residues" evidence="2">
    <location>
        <begin position="19"/>
        <end position="28"/>
    </location>
</feature>
<feature type="region of interest" description="Disordered" evidence="2">
    <location>
        <begin position="1"/>
        <end position="48"/>
    </location>
</feature>
<protein>
    <submittedName>
        <fullName evidence="3">Uncharacterized protein</fullName>
    </submittedName>
</protein>
<name>A0A150GE76_GONPE</name>
<reference evidence="4" key="1">
    <citation type="journal article" date="2016" name="Nat. Commun.">
        <title>The Gonium pectorale genome demonstrates co-option of cell cycle regulation during the evolution of multicellularity.</title>
        <authorList>
            <person name="Hanschen E.R."/>
            <person name="Marriage T.N."/>
            <person name="Ferris P.J."/>
            <person name="Hamaji T."/>
            <person name="Toyoda A."/>
            <person name="Fujiyama A."/>
            <person name="Neme R."/>
            <person name="Noguchi H."/>
            <person name="Minakuchi Y."/>
            <person name="Suzuki M."/>
            <person name="Kawai-Toyooka H."/>
            <person name="Smith D.R."/>
            <person name="Sparks H."/>
            <person name="Anderson J."/>
            <person name="Bakaric R."/>
            <person name="Luria V."/>
            <person name="Karger A."/>
            <person name="Kirschner M.W."/>
            <person name="Durand P.M."/>
            <person name="Michod R.E."/>
            <person name="Nozaki H."/>
            <person name="Olson B.J."/>
        </authorList>
    </citation>
    <scope>NUCLEOTIDE SEQUENCE [LARGE SCALE GENOMIC DNA]</scope>
    <source>
        <strain evidence="4">NIES-2863</strain>
    </source>
</reference>
<feature type="coiled-coil region" evidence="1">
    <location>
        <begin position="135"/>
        <end position="229"/>
    </location>
</feature>
<accession>A0A150GE76</accession>
<evidence type="ECO:0000313" key="4">
    <source>
        <dbReference type="Proteomes" id="UP000075714"/>
    </source>
</evidence>
<sequence>MAHSSGGGANPRHVKTAWQEWQSSTPTEPTVRYNRSAAGGPNVPGQRPGVALAKEDSGHTTITFSPRDFARPRRPVGQPEVTELIAQTTSANIRLKHRAASLIQRYSGTRWREATRTKWLIDVVCHIDRDYRQYIMEREAEIEALHQQLERNNELHGVSANTLKEQVESLRQRCEVLERQLRLSQVEVLDMRNRVAASEVALDSAEEAARVARDECEQLMQAFSQLAEQDASVRKKLSNRTHVMREALVASRGRVRQAAEASKRHRVEVAALLALQRERAERERQVMAAHVAGTLAAADTLRGAATCLEVQRLELELGAFKEPWAYMFGRDKSPTRDPRVTKQLGLKAKSFNMPVPY</sequence>